<comment type="caution">
    <text evidence="2">The sequence shown here is derived from an EMBL/GenBank/DDBJ whole genome shotgun (WGS) entry which is preliminary data.</text>
</comment>
<dbReference type="RefSeq" id="WP_183387158.1">
    <property type="nucleotide sequence ID" value="NZ_JACHXM010000005.1"/>
</dbReference>
<feature type="signal peptide" evidence="1">
    <location>
        <begin position="1"/>
        <end position="24"/>
    </location>
</feature>
<feature type="chain" id="PRO_5030753279" evidence="1">
    <location>
        <begin position="25"/>
        <end position="194"/>
    </location>
</feature>
<dbReference type="EMBL" id="JACHXM010000005">
    <property type="protein sequence ID" value="MBB3140774.1"/>
    <property type="molecule type" value="Genomic_DNA"/>
</dbReference>
<dbReference type="InterPro" id="IPR005618">
    <property type="entry name" value="OMPW"/>
</dbReference>
<dbReference type="AlphaFoldDB" id="A0A7W5BX98"/>
<evidence type="ECO:0000256" key="1">
    <source>
        <dbReference type="SAM" id="SignalP"/>
    </source>
</evidence>
<accession>A0A7W5BX98</accession>
<keyword evidence="3" id="KW-1185">Reference proteome</keyword>
<dbReference type="Gene3D" id="2.40.160.20">
    <property type="match status" value="1"/>
</dbReference>
<name>A0A7W5BX98_9GAMM</name>
<dbReference type="GO" id="GO:0019867">
    <property type="term" value="C:outer membrane"/>
    <property type="evidence" value="ECO:0007669"/>
    <property type="project" value="InterPro"/>
</dbReference>
<gene>
    <name evidence="2" type="ORF">FHR96_001639</name>
</gene>
<reference evidence="2 3" key="1">
    <citation type="submission" date="2020-08" db="EMBL/GenBank/DDBJ databases">
        <title>Genomic Encyclopedia of Type Strains, Phase III (KMG-III): the genomes of soil and plant-associated and newly described type strains.</title>
        <authorList>
            <person name="Whitman W."/>
        </authorList>
    </citation>
    <scope>NUCLEOTIDE SEQUENCE [LARGE SCALE GENOMIC DNA]</scope>
    <source>
        <strain evidence="2 3">CECT 5995</strain>
    </source>
</reference>
<dbReference type="PANTHER" id="PTHR36920:SF1">
    <property type="entry name" value="OUTER MEMBRANE PROTEIN W"/>
    <property type="match status" value="1"/>
</dbReference>
<evidence type="ECO:0000313" key="2">
    <source>
        <dbReference type="EMBL" id="MBB3140774.1"/>
    </source>
</evidence>
<dbReference type="Pfam" id="PF03922">
    <property type="entry name" value="OmpW"/>
    <property type="match status" value="1"/>
</dbReference>
<sequence>MKRTALLTIGTLSTMVLASSAAMAYQAGDVYVRGGYAKSDIKTHNVSDEGGATLAGGYLFHDKFGIELSTSEEIEHDFGLAGKELGSVDRLPVNLLVNYYPLGGLDSRVQPYMGLGVNYTHFSNVDTSAGDIDIDSDYGVMGQLGVDLMVNDYLSVSGFAQYADIDAEAERNGNDLGTVKLNPVTIGGGITYRF</sequence>
<dbReference type="InterPro" id="IPR011250">
    <property type="entry name" value="OMP/PagP_B-barrel"/>
</dbReference>
<organism evidence="2 3">
    <name type="scientific">Halomonas organivorans</name>
    <dbReference type="NCBI Taxonomy" id="257772"/>
    <lineage>
        <taxon>Bacteria</taxon>
        <taxon>Pseudomonadati</taxon>
        <taxon>Pseudomonadota</taxon>
        <taxon>Gammaproteobacteria</taxon>
        <taxon>Oceanospirillales</taxon>
        <taxon>Halomonadaceae</taxon>
        <taxon>Halomonas</taxon>
    </lineage>
</organism>
<dbReference type="GO" id="GO:0055085">
    <property type="term" value="P:transmembrane transport"/>
    <property type="evidence" value="ECO:0007669"/>
    <property type="project" value="TreeGrafter"/>
</dbReference>
<proteinExistence type="predicted"/>
<dbReference type="PANTHER" id="PTHR36920">
    <property type="match status" value="1"/>
</dbReference>
<dbReference type="SUPFAM" id="SSF56925">
    <property type="entry name" value="OMPA-like"/>
    <property type="match status" value="1"/>
</dbReference>
<protein>
    <submittedName>
        <fullName evidence="2">Outer membrane protein</fullName>
    </submittedName>
</protein>
<evidence type="ECO:0000313" key="3">
    <source>
        <dbReference type="Proteomes" id="UP000525987"/>
    </source>
</evidence>
<keyword evidence="1" id="KW-0732">Signal</keyword>
<dbReference type="Proteomes" id="UP000525987">
    <property type="component" value="Unassembled WGS sequence"/>
</dbReference>